<protein>
    <submittedName>
        <fullName evidence="2">Uncharacterized protein</fullName>
    </submittedName>
</protein>
<keyword evidence="1" id="KW-0812">Transmembrane</keyword>
<reference evidence="2" key="1">
    <citation type="journal article" date="2009" name="ISME J.">
        <title>Functional metagenomics reveals diverse beta-lactamases in a remote Alaskan soil.</title>
        <authorList>
            <person name="Allen H.K."/>
            <person name="Moe L.A."/>
            <person name="Rodbumrer J."/>
            <person name="Gaarder A."/>
            <person name="Handelsman J."/>
        </authorList>
    </citation>
    <scope>NUCLEOTIDE SEQUENCE</scope>
</reference>
<keyword evidence="1" id="KW-1133">Transmembrane helix</keyword>
<proteinExistence type="predicted"/>
<accession>C0INE7</accession>
<organism evidence="2">
    <name type="scientific">uncultured bacterium BLR12</name>
    <dbReference type="NCBI Taxonomy" id="506514"/>
    <lineage>
        <taxon>Bacteria</taxon>
        <taxon>environmental samples</taxon>
    </lineage>
</organism>
<gene>
    <name evidence="2" type="ORF">AKSOIL_0218</name>
</gene>
<feature type="transmembrane region" description="Helical" evidence="1">
    <location>
        <begin position="7"/>
        <end position="33"/>
    </location>
</feature>
<evidence type="ECO:0000256" key="1">
    <source>
        <dbReference type="SAM" id="Phobius"/>
    </source>
</evidence>
<sequence length="102" mass="12007">MNNVQKYCIYLLLIFTFSLRFVVPVFAGFYYSYIDQQEEKSTQEKGDQKLAFYEVEVTDIVSIWHGVPSWRNRPPALLGVPDVFLPVQYFAIPTPPPWYQHN</sequence>
<evidence type="ECO:0000313" key="2">
    <source>
        <dbReference type="EMBL" id="ACN58833.1"/>
    </source>
</evidence>
<keyword evidence="1" id="KW-0472">Membrane</keyword>
<dbReference type="EMBL" id="EU408351">
    <property type="protein sequence ID" value="ACN58833.1"/>
    <property type="molecule type" value="Genomic_DNA"/>
</dbReference>
<dbReference type="AlphaFoldDB" id="C0INE7"/>
<name>C0INE7_9BACT</name>